<reference evidence="1 2" key="2">
    <citation type="submission" date="2014-09" db="EMBL/GenBank/DDBJ databases">
        <authorList>
            <consortium name="NBRP consortium"/>
            <person name="Sawabe T."/>
            <person name="Meirelles P."/>
            <person name="Nakanishi M."/>
            <person name="Sayaka M."/>
            <person name="Hattori M."/>
            <person name="Ohkuma M."/>
        </authorList>
    </citation>
    <scope>NUCLEOTIDE SEQUENCE [LARGE SCALE GENOMIC DNA]</scope>
    <source>
        <strain evidence="1 2">JCM 19240</strain>
    </source>
</reference>
<dbReference type="AlphaFoldDB" id="A0A090SVJ7"/>
<keyword evidence="2" id="KW-1185">Reference proteome</keyword>
<reference evidence="1 2" key="1">
    <citation type="submission" date="2014-09" db="EMBL/GenBank/DDBJ databases">
        <title>Vibrio maritimus JCM 19240. (C210) whole genome shotgun sequence.</title>
        <authorList>
            <person name="Sawabe T."/>
            <person name="Meirelles P."/>
            <person name="Nakanishi M."/>
            <person name="Sayaka M."/>
            <person name="Hattori M."/>
            <person name="Ohkuma M."/>
        </authorList>
    </citation>
    <scope>NUCLEOTIDE SEQUENCE [LARGE SCALE GENOMIC DNA]</scope>
    <source>
        <strain evidence="1 2">JCM 19240</strain>
    </source>
</reference>
<gene>
    <name evidence="1" type="ORF">JCM19240_5231</name>
</gene>
<dbReference type="Proteomes" id="UP000029224">
    <property type="component" value="Unassembled WGS sequence"/>
</dbReference>
<comment type="caution">
    <text evidence="1">The sequence shown here is derived from an EMBL/GenBank/DDBJ whole genome shotgun (WGS) entry which is preliminary data.</text>
</comment>
<accession>A0A090SVJ7</accession>
<sequence length="56" mass="6297">MDILNKRDIPLDIALNVPDVESAISVCRHSDLLMCYPYSAVKHIVAEALSLLNPYR</sequence>
<protein>
    <submittedName>
        <fullName evidence="1">Uncharacterized protein</fullName>
    </submittedName>
</protein>
<proteinExistence type="predicted"/>
<organism evidence="1 2">
    <name type="scientific">Vibrio maritimus</name>
    <dbReference type="NCBI Taxonomy" id="990268"/>
    <lineage>
        <taxon>Bacteria</taxon>
        <taxon>Pseudomonadati</taxon>
        <taxon>Pseudomonadota</taxon>
        <taxon>Gammaproteobacteria</taxon>
        <taxon>Vibrionales</taxon>
        <taxon>Vibrionaceae</taxon>
        <taxon>Vibrio</taxon>
    </lineage>
</organism>
<dbReference type="EMBL" id="BBMT01000001">
    <property type="protein sequence ID" value="GAL31800.1"/>
    <property type="molecule type" value="Genomic_DNA"/>
</dbReference>
<evidence type="ECO:0000313" key="2">
    <source>
        <dbReference type="Proteomes" id="UP000029224"/>
    </source>
</evidence>
<evidence type="ECO:0000313" key="1">
    <source>
        <dbReference type="EMBL" id="GAL31800.1"/>
    </source>
</evidence>
<name>A0A090SVJ7_9VIBR</name>